<name>A0A9W6K9I0_9PSED</name>
<sequence length="286" mass="30863">MTLAKGRGGQGTLRIYALLILPLPLLIVVGYLLPTLGVLGWSLSLPKVGLQNYATILDSAAIQTVIWRTLRICLLTTVISVAIAYLIAFRWRFASARGRLLIELFVLLPFWLSMLIRAFAWLVLLRNDGLVNQSLMGLGLVDEPLALVRNELGALIGMVHFMVPYAVLPLLSSMRQVDDSLLRASSSLGAGRWQTLREVFLPLTLPGVAAASATVFVFSLGCFVTPALLGGGKAAMLAESIYIQMFQLSNWGLGAALSIVLMAMVAVCAVVFGKLVGFGRFTGRQA</sequence>
<accession>A0A9W6K9I0</accession>
<feature type="transmembrane region" description="Helical" evidence="8">
    <location>
        <begin position="199"/>
        <end position="228"/>
    </location>
</feature>
<dbReference type="InterPro" id="IPR000515">
    <property type="entry name" value="MetI-like"/>
</dbReference>
<feature type="transmembrane region" description="Helical" evidence="8">
    <location>
        <begin position="100"/>
        <end position="124"/>
    </location>
</feature>
<organism evidence="10 11">
    <name type="scientific">Pseudomonas turukhanskensis</name>
    <dbReference type="NCBI Taxonomy" id="1806536"/>
    <lineage>
        <taxon>Bacteria</taxon>
        <taxon>Pseudomonadati</taxon>
        <taxon>Pseudomonadota</taxon>
        <taxon>Gammaproteobacteria</taxon>
        <taxon>Pseudomonadales</taxon>
        <taxon>Pseudomonadaceae</taxon>
        <taxon>Pseudomonas</taxon>
    </lineage>
</organism>
<feature type="transmembrane region" description="Helical" evidence="8">
    <location>
        <begin position="12"/>
        <end position="33"/>
    </location>
</feature>
<gene>
    <name evidence="10" type="ORF">GCM10017655_32320</name>
</gene>
<dbReference type="Proteomes" id="UP001143328">
    <property type="component" value="Unassembled WGS sequence"/>
</dbReference>
<evidence type="ECO:0000256" key="4">
    <source>
        <dbReference type="ARBA" id="ARBA00022475"/>
    </source>
</evidence>
<keyword evidence="3 8" id="KW-0813">Transport</keyword>
<keyword evidence="5 8" id="KW-0812">Transmembrane</keyword>
<feature type="domain" description="ABC transmembrane type-1" evidence="9">
    <location>
        <begin position="66"/>
        <end position="272"/>
    </location>
</feature>
<feature type="transmembrane region" description="Helical" evidence="8">
    <location>
        <begin position="65"/>
        <end position="88"/>
    </location>
</feature>
<evidence type="ECO:0000313" key="11">
    <source>
        <dbReference type="Proteomes" id="UP001143328"/>
    </source>
</evidence>
<feature type="transmembrane region" description="Helical" evidence="8">
    <location>
        <begin position="152"/>
        <end position="171"/>
    </location>
</feature>
<dbReference type="GO" id="GO:0055085">
    <property type="term" value="P:transmembrane transport"/>
    <property type="evidence" value="ECO:0007669"/>
    <property type="project" value="InterPro"/>
</dbReference>
<reference evidence="10" key="2">
    <citation type="submission" date="2023-01" db="EMBL/GenBank/DDBJ databases">
        <authorList>
            <person name="Sun Q."/>
            <person name="Evtushenko L."/>
        </authorList>
    </citation>
    <scope>NUCLEOTIDE SEQUENCE</scope>
    <source>
        <strain evidence="10">VKM B-2935</strain>
    </source>
</reference>
<keyword evidence="4" id="KW-1003">Cell membrane</keyword>
<feature type="transmembrane region" description="Helical" evidence="8">
    <location>
        <begin position="248"/>
        <end position="272"/>
    </location>
</feature>
<keyword evidence="6 8" id="KW-1133">Transmembrane helix</keyword>
<dbReference type="PANTHER" id="PTHR42929">
    <property type="entry name" value="INNER MEMBRANE ABC TRANSPORTER PERMEASE PROTEIN YDCU-RELATED-RELATED"/>
    <property type="match status" value="1"/>
</dbReference>
<evidence type="ECO:0000259" key="9">
    <source>
        <dbReference type="PROSITE" id="PS50928"/>
    </source>
</evidence>
<dbReference type="RefSeq" id="WP_271196352.1">
    <property type="nucleotide sequence ID" value="NZ_BSFN01000009.1"/>
</dbReference>
<evidence type="ECO:0000256" key="1">
    <source>
        <dbReference type="ARBA" id="ARBA00004651"/>
    </source>
</evidence>
<dbReference type="Pfam" id="PF00528">
    <property type="entry name" value="BPD_transp_1"/>
    <property type="match status" value="1"/>
</dbReference>
<dbReference type="PANTHER" id="PTHR42929:SF5">
    <property type="entry name" value="ABC TRANSPORTER PERMEASE PROTEIN"/>
    <property type="match status" value="1"/>
</dbReference>
<comment type="similarity">
    <text evidence="2">Belongs to the binding-protein-dependent transport system permease family. CysTW subfamily.</text>
</comment>
<dbReference type="InterPro" id="IPR035906">
    <property type="entry name" value="MetI-like_sf"/>
</dbReference>
<dbReference type="Gene3D" id="1.10.3720.10">
    <property type="entry name" value="MetI-like"/>
    <property type="match status" value="1"/>
</dbReference>
<proteinExistence type="inferred from homology"/>
<keyword evidence="7 8" id="KW-0472">Membrane</keyword>
<keyword evidence="11" id="KW-1185">Reference proteome</keyword>
<evidence type="ECO:0000256" key="3">
    <source>
        <dbReference type="ARBA" id="ARBA00022448"/>
    </source>
</evidence>
<evidence type="ECO:0000256" key="7">
    <source>
        <dbReference type="ARBA" id="ARBA00023136"/>
    </source>
</evidence>
<evidence type="ECO:0000256" key="2">
    <source>
        <dbReference type="ARBA" id="ARBA00007069"/>
    </source>
</evidence>
<protein>
    <submittedName>
        <fullName evidence="10">Polyamine ABC transporter permease</fullName>
    </submittedName>
</protein>
<dbReference type="EMBL" id="BSFN01000009">
    <property type="protein sequence ID" value="GLK90170.1"/>
    <property type="molecule type" value="Genomic_DNA"/>
</dbReference>
<comment type="caution">
    <text evidence="10">The sequence shown here is derived from an EMBL/GenBank/DDBJ whole genome shotgun (WGS) entry which is preliminary data.</text>
</comment>
<evidence type="ECO:0000256" key="6">
    <source>
        <dbReference type="ARBA" id="ARBA00022989"/>
    </source>
</evidence>
<dbReference type="GO" id="GO:0005886">
    <property type="term" value="C:plasma membrane"/>
    <property type="evidence" value="ECO:0007669"/>
    <property type="project" value="UniProtKB-SubCell"/>
</dbReference>
<evidence type="ECO:0000313" key="10">
    <source>
        <dbReference type="EMBL" id="GLK90170.1"/>
    </source>
</evidence>
<dbReference type="AlphaFoldDB" id="A0A9W6K9I0"/>
<dbReference type="PROSITE" id="PS50928">
    <property type="entry name" value="ABC_TM1"/>
    <property type="match status" value="1"/>
</dbReference>
<comment type="subcellular location">
    <subcellularLocation>
        <location evidence="1 8">Cell membrane</location>
        <topology evidence="1 8">Multi-pass membrane protein</topology>
    </subcellularLocation>
</comment>
<reference evidence="10" key="1">
    <citation type="journal article" date="2014" name="Int. J. Syst. Evol. Microbiol.">
        <title>Complete genome sequence of Corynebacterium casei LMG S-19264T (=DSM 44701T), isolated from a smear-ripened cheese.</title>
        <authorList>
            <consortium name="US DOE Joint Genome Institute (JGI-PGF)"/>
            <person name="Walter F."/>
            <person name="Albersmeier A."/>
            <person name="Kalinowski J."/>
            <person name="Ruckert C."/>
        </authorList>
    </citation>
    <scope>NUCLEOTIDE SEQUENCE</scope>
    <source>
        <strain evidence="10">VKM B-2935</strain>
    </source>
</reference>
<dbReference type="CDD" id="cd06261">
    <property type="entry name" value="TM_PBP2"/>
    <property type="match status" value="1"/>
</dbReference>
<evidence type="ECO:0000256" key="5">
    <source>
        <dbReference type="ARBA" id="ARBA00022692"/>
    </source>
</evidence>
<evidence type="ECO:0000256" key="8">
    <source>
        <dbReference type="RuleBase" id="RU363032"/>
    </source>
</evidence>
<dbReference type="SUPFAM" id="SSF161098">
    <property type="entry name" value="MetI-like"/>
    <property type="match status" value="1"/>
</dbReference>